<reference evidence="1 2" key="1">
    <citation type="submission" date="2014-09" db="EMBL/GenBank/DDBJ databases">
        <title>Draft genome of Bradyrhizobium japonicum Is-34.</title>
        <authorList>
            <person name="Tsurumaru H."/>
            <person name="Yamakawa T."/>
            <person name="Hashimoto S."/>
            <person name="Okizaki K."/>
            <person name="Kanesaki Y."/>
            <person name="Yoshikawa H."/>
            <person name="Yajima S."/>
        </authorList>
    </citation>
    <scope>NUCLEOTIDE SEQUENCE [LARGE SCALE GENOMIC DNA]</scope>
    <source>
        <strain evidence="1 2">Is-34</strain>
    </source>
</reference>
<evidence type="ECO:0000313" key="1">
    <source>
        <dbReference type="EMBL" id="KGT73234.1"/>
    </source>
</evidence>
<accession>A0A0A3XIY5</accession>
<dbReference type="Proteomes" id="UP000030377">
    <property type="component" value="Unassembled WGS sequence"/>
</dbReference>
<dbReference type="RefSeq" id="WP_041960776.1">
    <property type="nucleotide sequence ID" value="NZ_JRPN01000056.1"/>
</dbReference>
<dbReference type="EMBL" id="JRPN01000056">
    <property type="protein sequence ID" value="KGT73234.1"/>
    <property type="molecule type" value="Genomic_DNA"/>
</dbReference>
<dbReference type="AlphaFoldDB" id="A0A0A3XIY5"/>
<name>A0A0A3XIY5_BRAJP</name>
<proteinExistence type="predicted"/>
<sequence>MANADSISDEEARRLLVEFLRQVEKVLQDVVENPRPTIPGRHHESMRVAWNDVKGNFTVAIDALSPTDPSAKATLEDDLGKRGLTGPQLIFKLNVFRHARENLLDHGTAKDGQEQRKKPRWFARFFRFFSGTLKAADVLLASLAEVPGVGLAVGTIKEFKEAVDSGADLGEAG</sequence>
<evidence type="ECO:0000313" key="2">
    <source>
        <dbReference type="Proteomes" id="UP000030377"/>
    </source>
</evidence>
<gene>
    <name evidence="1" type="ORF">MA20_45565</name>
</gene>
<comment type="caution">
    <text evidence="1">The sequence shown here is derived from an EMBL/GenBank/DDBJ whole genome shotgun (WGS) entry which is preliminary data.</text>
</comment>
<protein>
    <submittedName>
        <fullName evidence="1">Uncharacterized protein</fullName>
    </submittedName>
</protein>
<organism evidence="1 2">
    <name type="scientific">Bradyrhizobium japonicum</name>
    <dbReference type="NCBI Taxonomy" id="375"/>
    <lineage>
        <taxon>Bacteria</taxon>
        <taxon>Pseudomonadati</taxon>
        <taxon>Pseudomonadota</taxon>
        <taxon>Alphaproteobacteria</taxon>
        <taxon>Hyphomicrobiales</taxon>
        <taxon>Nitrobacteraceae</taxon>
        <taxon>Bradyrhizobium</taxon>
    </lineage>
</organism>